<protein>
    <submittedName>
        <fullName evidence="7">RNA polymerase sigma70 factor</fullName>
    </submittedName>
</protein>
<gene>
    <name evidence="7" type="ORF">SVA_2809</name>
</gene>
<dbReference type="Gene3D" id="1.10.1740.10">
    <property type="match status" value="1"/>
</dbReference>
<dbReference type="PANTHER" id="PTHR43133:SF64">
    <property type="entry name" value="ECF SIGMA FACTOR"/>
    <property type="match status" value="1"/>
</dbReference>
<keyword evidence="4" id="KW-0804">Transcription</keyword>
<dbReference type="SUPFAM" id="SSF88946">
    <property type="entry name" value="Sigma2 domain of RNA polymerase sigma factors"/>
    <property type="match status" value="1"/>
</dbReference>
<dbReference type="InterPro" id="IPR036388">
    <property type="entry name" value="WH-like_DNA-bd_sf"/>
</dbReference>
<dbReference type="AlphaFoldDB" id="A0A1B4VF79"/>
<dbReference type="NCBIfam" id="TIGR02937">
    <property type="entry name" value="sigma70-ECF"/>
    <property type="match status" value="1"/>
</dbReference>
<keyword evidence="2" id="KW-0805">Transcription regulation</keyword>
<feature type="domain" description="RNA polymerase sigma factor 70 region 4 type 2" evidence="6">
    <location>
        <begin position="129"/>
        <end position="177"/>
    </location>
</feature>
<dbReference type="KEGG" id="sva:SVA_2809"/>
<dbReference type="InterPro" id="IPR013324">
    <property type="entry name" value="RNA_pol_sigma_r3/r4-like"/>
</dbReference>
<comment type="similarity">
    <text evidence="1">Belongs to the sigma-70 factor family. ECF subfamily.</text>
</comment>
<feature type="region of interest" description="Disordered" evidence="5">
    <location>
        <begin position="102"/>
        <end position="122"/>
    </location>
</feature>
<accession>A0A1B4VF79</accession>
<dbReference type="OrthoDB" id="9783733at2"/>
<evidence type="ECO:0000256" key="5">
    <source>
        <dbReference type="SAM" id="MobiDB-lite"/>
    </source>
</evidence>
<dbReference type="Proteomes" id="UP000218899">
    <property type="component" value="Chromosome"/>
</dbReference>
<dbReference type="PANTHER" id="PTHR43133">
    <property type="entry name" value="RNA POLYMERASE ECF-TYPE SIGMA FACTO"/>
    <property type="match status" value="1"/>
</dbReference>
<name>A0A1B4VF79_9GAMM</name>
<dbReference type="InterPro" id="IPR013249">
    <property type="entry name" value="RNA_pol_sigma70_r4_t2"/>
</dbReference>
<keyword evidence="3" id="KW-0731">Sigma factor</keyword>
<evidence type="ECO:0000256" key="2">
    <source>
        <dbReference type="ARBA" id="ARBA00023015"/>
    </source>
</evidence>
<evidence type="ECO:0000259" key="6">
    <source>
        <dbReference type="Pfam" id="PF08281"/>
    </source>
</evidence>
<evidence type="ECO:0000256" key="4">
    <source>
        <dbReference type="ARBA" id="ARBA00023163"/>
    </source>
</evidence>
<dbReference type="RefSeq" id="WP_096462964.1">
    <property type="nucleotide sequence ID" value="NZ_AP014936.1"/>
</dbReference>
<dbReference type="Pfam" id="PF08281">
    <property type="entry name" value="Sigma70_r4_2"/>
    <property type="match status" value="1"/>
</dbReference>
<evidence type="ECO:0000313" key="8">
    <source>
        <dbReference type="Proteomes" id="UP000218899"/>
    </source>
</evidence>
<dbReference type="CDD" id="cd06171">
    <property type="entry name" value="Sigma70_r4"/>
    <property type="match status" value="1"/>
</dbReference>
<reference evidence="7 8" key="1">
    <citation type="submission" date="2015-08" db="EMBL/GenBank/DDBJ databases">
        <title>Complete genome sequence of Sulfurifustis variabilis.</title>
        <authorList>
            <person name="Miura A."/>
            <person name="Kojima H."/>
            <person name="Fukui M."/>
        </authorList>
    </citation>
    <scope>NUCLEOTIDE SEQUENCE [LARGE SCALE GENOMIC DNA]</scope>
    <source>
        <strain evidence="8">skN76</strain>
    </source>
</reference>
<dbReference type="InterPro" id="IPR014284">
    <property type="entry name" value="RNA_pol_sigma-70_dom"/>
</dbReference>
<dbReference type="InterPro" id="IPR039425">
    <property type="entry name" value="RNA_pol_sigma-70-like"/>
</dbReference>
<proteinExistence type="inferred from homology"/>
<dbReference type="GO" id="GO:0006352">
    <property type="term" value="P:DNA-templated transcription initiation"/>
    <property type="evidence" value="ECO:0007669"/>
    <property type="project" value="InterPro"/>
</dbReference>
<dbReference type="InterPro" id="IPR013325">
    <property type="entry name" value="RNA_pol_sigma_r2"/>
</dbReference>
<evidence type="ECO:0000313" key="7">
    <source>
        <dbReference type="EMBL" id="BAU49357.1"/>
    </source>
</evidence>
<evidence type="ECO:0000256" key="3">
    <source>
        <dbReference type="ARBA" id="ARBA00023082"/>
    </source>
</evidence>
<dbReference type="GO" id="GO:0016987">
    <property type="term" value="F:sigma factor activity"/>
    <property type="evidence" value="ECO:0007669"/>
    <property type="project" value="UniProtKB-KW"/>
</dbReference>
<dbReference type="GO" id="GO:0003677">
    <property type="term" value="F:DNA binding"/>
    <property type="evidence" value="ECO:0007669"/>
    <property type="project" value="InterPro"/>
</dbReference>
<evidence type="ECO:0000256" key="1">
    <source>
        <dbReference type="ARBA" id="ARBA00010641"/>
    </source>
</evidence>
<dbReference type="Gene3D" id="1.10.10.10">
    <property type="entry name" value="Winged helix-like DNA-binding domain superfamily/Winged helix DNA-binding domain"/>
    <property type="match status" value="1"/>
</dbReference>
<dbReference type="SUPFAM" id="SSF88659">
    <property type="entry name" value="Sigma3 and sigma4 domains of RNA polymerase sigma factors"/>
    <property type="match status" value="1"/>
</dbReference>
<dbReference type="NCBIfam" id="NF006550">
    <property type="entry name" value="PRK09047.1"/>
    <property type="match status" value="1"/>
</dbReference>
<keyword evidence="8" id="KW-1185">Reference proteome</keyword>
<organism evidence="7 8">
    <name type="scientific">Sulfurifustis variabilis</name>
    <dbReference type="NCBI Taxonomy" id="1675686"/>
    <lineage>
        <taxon>Bacteria</taxon>
        <taxon>Pseudomonadati</taxon>
        <taxon>Pseudomonadota</taxon>
        <taxon>Gammaproteobacteria</taxon>
        <taxon>Acidiferrobacterales</taxon>
        <taxon>Acidiferrobacteraceae</taxon>
        <taxon>Sulfurifustis</taxon>
    </lineage>
</organism>
<dbReference type="EMBL" id="AP014936">
    <property type="protein sequence ID" value="BAU49357.1"/>
    <property type="molecule type" value="Genomic_DNA"/>
</dbReference>
<sequence length="189" mass="21716">MTKRLDPGRRTLNRKQALDRFLAGVERRAFIIARFATRDTDEALDVVQEAMFGMIRHYAGRPEEEWGALFHTVLQSRIRDWRRRTGVRRRWRVWLARDEATGEDPLHNLPDPGSPDPAREASNHRALSALARALERLSTRQRQVFLLRAWEGLDVAQTAGAMGCSEGSVKTHYSRAVHALRESLGDHWP</sequence>